<evidence type="ECO:0000256" key="1">
    <source>
        <dbReference type="ARBA" id="ARBA00022553"/>
    </source>
</evidence>
<name>A0ABM5L4X9_DIAVI</name>
<feature type="compositionally biased region" description="Low complexity" evidence="2">
    <location>
        <begin position="228"/>
        <end position="270"/>
    </location>
</feature>
<feature type="compositionally biased region" description="Basic and acidic residues" evidence="2">
    <location>
        <begin position="650"/>
        <end position="665"/>
    </location>
</feature>
<dbReference type="SMART" id="SM00233">
    <property type="entry name" value="PH"/>
    <property type="match status" value="1"/>
</dbReference>
<keyword evidence="1" id="KW-0597">Phosphoprotein</keyword>
<sequence length="1111" mass="125018">MPTIMGAFDAIIGSSNRENEADLDLKTSTPRRSHQLSNFANLSPYVQKVLSNVPEQEISKKFSSEETLGSRRFHSSRNYRSFRSPDKYMNKSNENLEIISTNVQKMLSNLPDTELVISASNLNLTRNSSYLFNSSSRSEFLKQVLDSGESPSDEHKPNGVKQFLYHSDGVSGTKDSDNGVVDSEKCCESEENCDSYNQKPLGSYLHSSHGIASRTPVGRKNMGKYLQVPSESSVGTSSTASSEVSRPVSLTSLGSCSSSGSSGHHQAGSAYLASAESLDSDPEPTGSQGSADSGIAEQEQPTISPESRVLQEVLETETVYVEDLHEVITGYLEPWKSDPECPLAQHLSHLFSNLETIYKFNRKFLEDLKEAEGEATKTANCFLHHDSGFSVYNEYCQNYPTTMEVLGQLTRDEKMAALFREKQIALGHALPLGSYLLKPVQRILKYHLLLQRLSKQCDPLHKPAVDLALTTMTGIASDINNMKRKHEHAVRVQEIQAQLYGWNGPDLTALGELIAEGTFRVVGARGRRHVFLFEKVLLLAKNKQGGALAYKSHIMTNNLMLVEQVRGEPLSFQVIPFDNPRLQSTLKARSPQHKREWTLQIKRVILENYSAVIPNHARQLVLQLGQDLHETEDVNNDKWSPLKQNSTPHYLERRSRVRKTRDFSNRRAASQDRTFPTLANWRRKSEPSMVPQYNPKKAVKVKKHKESQSATFYTDLSDSENCADESLENIQQNLSENTAEELKEEERTDCVNNNLEQIVSDILMQNQNFHKAFNRQTGRKAVTNDPSSVWCEEKVKLPTKADSLPRSFQLYDQPDSTNGVECKNERLVLDMSLKENPDFDVEEQQENDLSSQLDDTEHPDHKIYRKSTIRFSILQRIRHIMSEEQKRIQKYPIRKQGSKSMGEKIAHPDYVDPQKLFLGSASCSQIDLSQDKNEESDILGEPEQLDLSINEKDVLNEWEKRLNGGTTVSDTGQDHNSSHSFISSQSSDSYYEKILDDSLKEEYIKDSTGKLVAKQDSFSSNEDRSSLNQKFLLDRRPMVKRPTKAPPPIPQKPSGLSLNAGPVKILTEKISTKTVIKETTANGSTVTENVSTTTTSSTNSSWVKAMVGRFE</sequence>
<protein>
    <recommendedName>
        <fullName evidence="7">Pleckstrin homology domain-containing family G member 1</fullName>
    </recommendedName>
</protein>
<dbReference type="CDD" id="cd00160">
    <property type="entry name" value="RhoGEF"/>
    <property type="match status" value="1"/>
</dbReference>
<dbReference type="PANTHER" id="PTHR45924:SF2">
    <property type="entry name" value="FI17866P1"/>
    <property type="match status" value="1"/>
</dbReference>
<organism evidence="5 6">
    <name type="scientific">Diabrotica virgifera virgifera</name>
    <name type="common">western corn rootworm</name>
    <dbReference type="NCBI Taxonomy" id="50390"/>
    <lineage>
        <taxon>Eukaryota</taxon>
        <taxon>Metazoa</taxon>
        <taxon>Ecdysozoa</taxon>
        <taxon>Arthropoda</taxon>
        <taxon>Hexapoda</taxon>
        <taxon>Insecta</taxon>
        <taxon>Pterygota</taxon>
        <taxon>Neoptera</taxon>
        <taxon>Endopterygota</taxon>
        <taxon>Coleoptera</taxon>
        <taxon>Polyphaga</taxon>
        <taxon>Cucujiformia</taxon>
        <taxon>Chrysomeloidea</taxon>
        <taxon>Chrysomelidae</taxon>
        <taxon>Galerucinae</taxon>
        <taxon>Diabroticina</taxon>
        <taxon>Diabroticites</taxon>
        <taxon>Diabrotica</taxon>
    </lineage>
</organism>
<dbReference type="PROSITE" id="PS50003">
    <property type="entry name" value="PH_DOMAIN"/>
    <property type="match status" value="1"/>
</dbReference>
<dbReference type="EnsemblMetazoa" id="XM_050661543.1">
    <property type="protein sequence ID" value="XP_050517500.1"/>
    <property type="gene ID" value="LOC126892103"/>
</dbReference>
<feature type="region of interest" description="Disordered" evidence="2">
    <location>
        <begin position="1012"/>
        <end position="1059"/>
    </location>
</feature>
<dbReference type="Proteomes" id="UP001652700">
    <property type="component" value="Unplaced"/>
</dbReference>
<dbReference type="RefSeq" id="XP_050517500.1">
    <property type="nucleotide sequence ID" value="XM_050661543.1"/>
</dbReference>
<dbReference type="InterPro" id="IPR000219">
    <property type="entry name" value="DH_dom"/>
</dbReference>
<dbReference type="Pfam" id="PF00621">
    <property type="entry name" value="RhoGEF"/>
    <property type="match status" value="1"/>
</dbReference>
<keyword evidence="6" id="KW-1185">Reference proteome</keyword>
<dbReference type="EnsemblMetazoa" id="XM_050661542.1">
    <property type="protein sequence ID" value="XP_050517499.1"/>
    <property type="gene ID" value="LOC126892103"/>
</dbReference>
<dbReference type="PANTHER" id="PTHR45924">
    <property type="entry name" value="FI17866P1"/>
    <property type="match status" value="1"/>
</dbReference>
<evidence type="ECO:0008006" key="7">
    <source>
        <dbReference type="Google" id="ProtNLM"/>
    </source>
</evidence>
<dbReference type="GeneID" id="126892103"/>
<proteinExistence type="predicted"/>
<dbReference type="PROSITE" id="PS50010">
    <property type="entry name" value="DH_2"/>
    <property type="match status" value="1"/>
</dbReference>
<dbReference type="InterPro" id="IPR055251">
    <property type="entry name" value="SOS1_NGEF_PH"/>
</dbReference>
<evidence type="ECO:0000313" key="6">
    <source>
        <dbReference type="Proteomes" id="UP001652700"/>
    </source>
</evidence>
<feature type="domain" description="DH" evidence="4">
    <location>
        <begin position="305"/>
        <end position="482"/>
    </location>
</feature>
<dbReference type="Gene3D" id="2.30.29.30">
    <property type="entry name" value="Pleckstrin-homology domain (PH domain)/Phosphotyrosine-binding domain (PTB)"/>
    <property type="match status" value="1"/>
</dbReference>
<dbReference type="InterPro" id="IPR035899">
    <property type="entry name" value="DBL_dom_sf"/>
</dbReference>
<feature type="region of interest" description="Disordered" evidence="2">
    <location>
        <begin position="145"/>
        <end position="181"/>
    </location>
</feature>
<dbReference type="RefSeq" id="XP_050517498.1">
    <property type="nucleotide sequence ID" value="XM_050661541.1"/>
</dbReference>
<dbReference type="SUPFAM" id="SSF48065">
    <property type="entry name" value="DBL homology domain (DH-domain)"/>
    <property type="match status" value="1"/>
</dbReference>
<dbReference type="InterPro" id="IPR043324">
    <property type="entry name" value="PH_PLEKHG1_G2_G3"/>
</dbReference>
<dbReference type="Pfam" id="PF22697">
    <property type="entry name" value="SOS1_NGEF_PH"/>
    <property type="match status" value="1"/>
</dbReference>
<evidence type="ECO:0000256" key="2">
    <source>
        <dbReference type="SAM" id="MobiDB-lite"/>
    </source>
</evidence>
<evidence type="ECO:0000259" key="4">
    <source>
        <dbReference type="PROSITE" id="PS50010"/>
    </source>
</evidence>
<feature type="region of interest" description="Disordered" evidence="2">
    <location>
        <begin position="228"/>
        <end position="308"/>
    </location>
</feature>
<dbReference type="CDD" id="cd13243">
    <property type="entry name" value="PH_PLEKHG1_G2_G3"/>
    <property type="match status" value="1"/>
</dbReference>
<dbReference type="EnsemblMetazoa" id="XM_050661541.1">
    <property type="protein sequence ID" value="XP_050517498.1"/>
    <property type="gene ID" value="LOC126892103"/>
</dbReference>
<accession>A0ABM5L4X9</accession>
<feature type="region of interest" description="Disordered" evidence="2">
    <location>
        <begin position="964"/>
        <end position="983"/>
    </location>
</feature>
<dbReference type="SUPFAM" id="SSF50729">
    <property type="entry name" value="PH domain-like"/>
    <property type="match status" value="1"/>
</dbReference>
<dbReference type="SMART" id="SM00325">
    <property type="entry name" value="RhoGEF"/>
    <property type="match status" value="1"/>
</dbReference>
<dbReference type="Gene3D" id="1.20.900.10">
    <property type="entry name" value="Dbl homology (DH) domain"/>
    <property type="match status" value="1"/>
</dbReference>
<dbReference type="RefSeq" id="XP_050517499.1">
    <property type="nucleotide sequence ID" value="XM_050661542.1"/>
</dbReference>
<evidence type="ECO:0000259" key="3">
    <source>
        <dbReference type="PROSITE" id="PS50003"/>
    </source>
</evidence>
<dbReference type="InterPro" id="IPR001849">
    <property type="entry name" value="PH_domain"/>
</dbReference>
<reference evidence="5" key="1">
    <citation type="submission" date="2025-05" db="UniProtKB">
        <authorList>
            <consortium name="EnsemblMetazoa"/>
        </authorList>
    </citation>
    <scope>IDENTIFICATION</scope>
</reference>
<feature type="region of interest" description="Disordered" evidence="2">
    <location>
        <begin position="650"/>
        <end position="671"/>
    </location>
</feature>
<feature type="domain" description="PH" evidence="3">
    <location>
        <begin position="512"/>
        <end position="606"/>
    </location>
</feature>
<evidence type="ECO:0000313" key="5">
    <source>
        <dbReference type="EnsemblMetazoa" id="XP_050517498.1"/>
    </source>
</evidence>
<dbReference type="InterPro" id="IPR011993">
    <property type="entry name" value="PH-like_dom_sf"/>
</dbReference>